<dbReference type="EMBL" id="EU876853">
    <property type="protein sequence ID" value="ACG60405.1"/>
    <property type="molecule type" value="Genomic_DNA"/>
</dbReference>
<gene>
    <name evidence="2" type="ORF">phiPLPE_83</name>
</gene>
<dbReference type="GO" id="GO:0008270">
    <property type="term" value="F:zinc ion binding"/>
    <property type="evidence" value="ECO:0007669"/>
    <property type="project" value="InterPro"/>
</dbReference>
<dbReference type="GO" id="GO:0003676">
    <property type="term" value="F:nucleic acid binding"/>
    <property type="evidence" value="ECO:0007669"/>
    <property type="project" value="InterPro"/>
</dbReference>
<keyword evidence="2" id="KW-0540">Nuclease</keyword>
<dbReference type="GO" id="GO:0004519">
    <property type="term" value="F:endonuclease activity"/>
    <property type="evidence" value="ECO:0007669"/>
    <property type="project" value="UniProtKB-KW"/>
</dbReference>
<evidence type="ECO:0000313" key="2">
    <source>
        <dbReference type="EMBL" id="ACG60405.1"/>
    </source>
</evidence>
<feature type="domain" description="HNH nuclease" evidence="1">
    <location>
        <begin position="97"/>
        <end position="150"/>
    </location>
</feature>
<dbReference type="SMART" id="SM00507">
    <property type="entry name" value="HNHc"/>
    <property type="match status" value="1"/>
</dbReference>
<protein>
    <submittedName>
        <fullName evidence="2">Gp83 putative HNH endonuclease</fullName>
    </submittedName>
</protein>
<dbReference type="GeneID" id="6779520"/>
<dbReference type="RefSeq" id="YP_002128517.1">
    <property type="nucleotide sequence ID" value="NC_011142.1"/>
</dbReference>
<dbReference type="KEGG" id="vg:6779520"/>
<evidence type="ECO:0000313" key="3">
    <source>
        <dbReference type="Proteomes" id="UP000001862"/>
    </source>
</evidence>
<accession>B5AXA2</accession>
<keyword evidence="2" id="KW-0255">Endonuclease</keyword>
<dbReference type="InterPro" id="IPR002711">
    <property type="entry name" value="HNH"/>
</dbReference>
<dbReference type="Pfam" id="PF01844">
    <property type="entry name" value="HNH"/>
    <property type="match status" value="1"/>
</dbReference>
<reference evidence="3" key="1">
    <citation type="journal article" date="2009" name="Environ. Microbiol. Rep.">
        <title>Isolation and genomic characterization of the first phage infecting Iodobacteria: ?PLPE, a myovirus having a novel set of features.</title>
        <authorList>
            <person name="Leblanc C."/>
            <person name="Caumont-Sarcos A."/>
            <person name="Comeau A.M."/>
            <person name="Krisch H.M."/>
        </authorList>
    </citation>
    <scope>NUCLEOTIDE SEQUENCE [LARGE SCALE GENOMIC DNA]</scope>
</reference>
<proteinExistence type="predicted"/>
<dbReference type="InterPro" id="IPR003615">
    <property type="entry name" value="HNH_nuc"/>
</dbReference>
<dbReference type="OrthoDB" id="16333at10239"/>
<evidence type="ECO:0000259" key="1">
    <source>
        <dbReference type="SMART" id="SM00507"/>
    </source>
</evidence>
<name>B5AXA2_9CAUD</name>
<keyword evidence="3" id="KW-1185">Reference proteome</keyword>
<dbReference type="Proteomes" id="UP000001862">
    <property type="component" value="Segment"/>
</dbReference>
<dbReference type="Gene3D" id="1.10.30.50">
    <property type="match status" value="1"/>
</dbReference>
<dbReference type="CDD" id="cd00085">
    <property type="entry name" value="HNHc"/>
    <property type="match status" value="1"/>
</dbReference>
<keyword evidence="2" id="KW-0378">Hydrolase</keyword>
<organism evidence="2 3">
    <name type="scientific">Iodobacter phage PhiPLPE</name>
    <dbReference type="NCBI Taxonomy" id="551895"/>
    <lineage>
        <taxon>Viruses</taxon>
        <taxon>Duplodnaviria</taxon>
        <taxon>Heunggongvirae</taxon>
        <taxon>Uroviricota</taxon>
        <taxon>Caudoviricetes</taxon>
        <taxon>Iodovirus</taxon>
        <taxon>Iodovirus PLPE</taxon>
    </lineage>
</organism>
<sequence>MTKPSIYDAVTRLEKIASPLGISVTLKDQAAGHIQLKGVWVVNYYPCSKNKTAYIKGTVKGYANTSEEKAVSMASEQPPVAPCSHKTERSKSGRYGKYKRWRVSGKRNHCRWCKAVLTYETATLEHVVPLNRGGLDCESNWDIACLACNTSRGNGMPELTNPACT</sequence>